<reference evidence="3" key="1">
    <citation type="submission" date="2022-08" db="EMBL/GenBank/DDBJ databases">
        <authorList>
            <person name="Li F."/>
        </authorList>
    </citation>
    <scope>NUCLEOTIDE SEQUENCE</scope>
    <source>
        <strain evidence="3">MQZ15Z-1</strain>
    </source>
</reference>
<feature type="transmembrane region" description="Helical" evidence="2">
    <location>
        <begin position="147"/>
        <end position="171"/>
    </location>
</feature>
<keyword evidence="2" id="KW-0812">Transmembrane</keyword>
<dbReference type="RefSeq" id="WP_258734555.1">
    <property type="nucleotide sequence ID" value="NZ_JANTHZ010000012.1"/>
</dbReference>
<accession>A0A9X2PJG2</accession>
<evidence type="ECO:0000256" key="1">
    <source>
        <dbReference type="SAM" id="MobiDB-lite"/>
    </source>
</evidence>
<organism evidence="3 4">
    <name type="scientific">Ancylobacter mangrovi</name>
    <dbReference type="NCBI Taxonomy" id="2972472"/>
    <lineage>
        <taxon>Bacteria</taxon>
        <taxon>Pseudomonadati</taxon>
        <taxon>Pseudomonadota</taxon>
        <taxon>Alphaproteobacteria</taxon>
        <taxon>Hyphomicrobiales</taxon>
        <taxon>Xanthobacteraceae</taxon>
        <taxon>Ancylobacter</taxon>
    </lineage>
</organism>
<dbReference type="AlphaFoldDB" id="A0A9X2PJG2"/>
<keyword evidence="4" id="KW-1185">Reference proteome</keyword>
<protein>
    <recommendedName>
        <fullName evidence="5">Mitochondrial inner membrane protein</fullName>
    </recommendedName>
</protein>
<proteinExistence type="predicted"/>
<dbReference type="Gene3D" id="1.20.1270.70">
    <property type="entry name" value="Designed single chain three-helix bundle"/>
    <property type="match status" value="1"/>
</dbReference>
<keyword evidence="2" id="KW-1133">Transmembrane helix</keyword>
<evidence type="ECO:0008006" key="5">
    <source>
        <dbReference type="Google" id="ProtNLM"/>
    </source>
</evidence>
<keyword evidence="2" id="KW-0472">Membrane</keyword>
<feature type="region of interest" description="Disordered" evidence="1">
    <location>
        <begin position="1"/>
        <end position="143"/>
    </location>
</feature>
<name>A0A9X2PJG2_9HYPH</name>
<evidence type="ECO:0000313" key="3">
    <source>
        <dbReference type="EMBL" id="MCS0497403.1"/>
    </source>
</evidence>
<feature type="compositionally biased region" description="Basic and acidic residues" evidence="1">
    <location>
        <begin position="92"/>
        <end position="102"/>
    </location>
</feature>
<evidence type="ECO:0000256" key="2">
    <source>
        <dbReference type="SAM" id="Phobius"/>
    </source>
</evidence>
<dbReference type="EMBL" id="JANTHZ010000012">
    <property type="protein sequence ID" value="MCS0497403.1"/>
    <property type="molecule type" value="Genomic_DNA"/>
</dbReference>
<sequence length="472" mass="47068">MATDDPTFEPKNDGGKKGAGKSRRRPPPTLDLAATEVKSAGPKAPEDEVPPAGAPISGESASPQTASGETAPEGTAPHGASGKVPVLDLDETPAKADPKDETVVAATPETPAPDAPDTASAPGDGGSGDDAAEPATPPVAPPPRRQLGLVGVSIAALVAGLIGGAFAFAVASTFYGASQNVDAITELEARALDLRQRVEAIEAKENAAPTGDGGAVPAEFASRLDKLEAGLDTLGKKVDAPPAPPAGLSELSDRLASLQKRVEAMPAPAPAASPDDLAAANARVDTLEQRLSALSTAQAAGERGPAQLLALDALQDALVANHPFASELSVAQSLLGEEASALDPLKPMAANGFPGGRALAAELKQATAPAPAEGTAPAASPDDGVIDRLMKSAQGLVAVRHTDAAPPALATAEAALMRGDYEAALTALHALPEDTRAAAGKVIATVEARQEALGKIAALNHRILGSLAGGAQ</sequence>
<feature type="compositionally biased region" description="Polar residues" evidence="1">
    <location>
        <begin position="59"/>
        <end position="68"/>
    </location>
</feature>
<dbReference type="Proteomes" id="UP001151088">
    <property type="component" value="Unassembled WGS sequence"/>
</dbReference>
<gene>
    <name evidence="3" type="ORF">NVS89_20135</name>
</gene>
<comment type="caution">
    <text evidence="3">The sequence shown here is derived from an EMBL/GenBank/DDBJ whole genome shotgun (WGS) entry which is preliminary data.</text>
</comment>
<evidence type="ECO:0000313" key="4">
    <source>
        <dbReference type="Proteomes" id="UP001151088"/>
    </source>
</evidence>